<sequence length="85" mass="9473">MDVLTQFAGGRGTVKRADEDDDRGVELEPTPGEVEASRLLHTPPLRQPSVDQPRDTFGCCYSCHKDKSVIPNRCILVVFWYGPPT</sequence>
<dbReference type="EMBL" id="JARK01001437">
    <property type="protein sequence ID" value="EYC02150.1"/>
    <property type="molecule type" value="Genomic_DNA"/>
</dbReference>
<gene>
    <name evidence="2" type="primary">Acey_s0101.g3334</name>
    <name evidence="2" type="ORF">Y032_0101g3334</name>
</gene>
<reference evidence="3" key="1">
    <citation type="journal article" date="2015" name="Nat. Genet.">
        <title>The genome and transcriptome of the zoonotic hookworm Ancylostoma ceylanicum identify infection-specific gene families.</title>
        <authorList>
            <person name="Schwarz E.M."/>
            <person name="Hu Y."/>
            <person name="Antoshechkin I."/>
            <person name="Miller M.M."/>
            <person name="Sternberg P.W."/>
            <person name="Aroian R.V."/>
        </authorList>
    </citation>
    <scope>NUCLEOTIDE SEQUENCE</scope>
    <source>
        <strain evidence="3">HY135</strain>
    </source>
</reference>
<accession>A0A016THJ5</accession>
<dbReference type="AlphaFoldDB" id="A0A016THJ5"/>
<proteinExistence type="predicted"/>
<keyword evidence="3" id="KW-1185">Reference proteome</keyword>
<comment type="caution">
    <text evidence="2">The sequence shown here is derived from an EMBL/GenBank/DDBJ whole genome shotgun (WGS) entry which is preliminary data.</text>
</comment>
<name>A0A016THJ5_9BILA</name>
<protein>
    <submittedName>
        <fullName evidence="2">Uncharacterized protein</fullName>
    </submittedName>
</protein>
<evidence type="ECO:0000313" key="2">
    <source>
        <dbReference type="EMBL" id="EYC02150.1"/>
    </source>
</evidence>
<evidence type="ECO:0000313" key="3">
    <source>
        <dbReference type="Proteomes" id="UP000024635"/>
    </source>
</evidence>
<feature type="region of interest" description="Disordered" evidence="1">
    <location>
        <begin position="1"/>
        <end position="31"/>
    </location>
</feature>
<organism evidence="2 3">
    <name type="scientific">Ancylostoma ceylanicum</name>
    <dbReference type="NCBI Taxonomy" id="53326"/>
    <lineage>
        <taxon>Eukaryota</taxon>
        <taxon>Metazoa</taxon>
        <taxon>Ecdysozoa</taxon>
        <taxon>Nematoda</taxon>
        <taxon>Chromadorea</taxon>
        <taxon>Rhabditida</taxon>
        <taxon>Rhabditina</taxon>
        <taxon>Rhabditomorpha</taxon>
        <taxon>Strongyloidea</taxon>
        <taxon>Ancylostomatidae</taxon>
        <taxon>Ancylostomatinae</taxon>
        <taxon>Ancylostoma</taxon>
    </lineage>
</organism>
<evidence type="ECO:0000256" key="1">
    <source>
        <dbReference type="SAM" id="MobiDB-lite"/>
    </source>
</evidence>
<dbReference type="Proteomes" id="UP000024635">
    <property type="component" value="Unassembled WGS sequence"/>
</dbReference>